<evidence type="ECO:0000313" key="5">
    <source>
        <dbReference type="Proteomes" id="UP000614601"/>
    </source>
</evidence>
<evidence type="ECO:0000259" key="3">
    <source>
        <dbReference type="Pfam" id="PF01182"/>
    </source>
</evidence>
<dbReference type="InterPro" id="IPR037171">
    <property type="entry name" value="NagB/RpiA_transferase-like"/>
</dbReference>
<protein>
    <recommendedName>
        <fullName evidence="2">6-phosphogluconolactonase</fullName>
        <shortName evidence="2">6PGL</shortName>
        <ecNumber evidence="2">3.1.1.31</ecNumber>
    </recommendedName>
</protein>
<dbReference type="PANTHER" id="PTHR11054:SF0">
    <property type="entry name" value="6-PHOSPHOGLUCONOLACTONASE"/>
    <property type="match status" value="1"/>
</dbReference>
<evidence type="ECO:0000256" key="2">
    <source>
        <dbReference type="RuleBase" id="RU365095"/>
    </source>
</evidence>
<dbReference type="InterPro" id="IPR006148">
    <property type="entry name" value="Glc/Gal-6P_isomerase"/>
</dbReference>
<dbReference type="AlphaFoldDB" id="A0A811LL30"/>
<dbReference type="CDD" id="cd01400">
    <property type="entry name" value="6PGL"/>
    <property type="match status" value="1"/>
</dbReference>
<comment type="pathway">
    <text evidence="2">Carbohydrate degradation; pentose phosphate pathway; D-ribulose 5-phosphate from D-glucose 6-phosphate (oxidative stage): step 2/3.</text>
</comment>
<feature type="domain" description="Glucosamine/galactosamine-6-phosphate isomerase" evidence="3">
    <location>
        <begin position="11"/>
        <end position="228"/>
    </location>
</feature>
<evidence type="ECO:0000256" key="1">
    <source>
        <dbReference type="ARBA" id="ARBA00010662"/>
    </source>
</evidence>
<evidence type="ECO:0000313" key="4">
    <source>
        <dbReference type="EMBL" id="CAD5228955.1"/>
    </source>
</evidence>
<dbReference type="Pfam" id="PF01182">
    <property type="entry name" value="Glucosamine_iso"/>
    <property type="match status" value="1"/>
</dbReference>
<dbReference type="OrthoDB" id="432544at2759"/>
<keyword evidence="5" id="KW-1185">Reference proteome</keyword>
<dbReference type="EMBL" id="CAJFCW020000006">
    <property type="protein sequence ID" value="CAG9125347.1"/>
    <property type="molecule type" value="Genomic_DNA"/>
</dbReference>
<dbReference type="Gene3D" id="3.40.50.1360">
    <property type="match status" value="1"/>
</dbReference>
<dbReference type="GO" id="GO:0017057">
    <property type="term" value="F:6-phosphogluconolactonase activity"/>
    <property type="evidence" value="ECO:0007669"/>
    <property type="project" value="UniProtKB-UniRule"/>
</dbReference>
<sequence length="249" mass="27105">MPNRKVHITSDASDLENGLSEVLKTAFSDYLARGDGKPFVIGFSGGSMPKTLIPVLKATIPSEKRGLVKLFPVDERLVPLEDPENNTNYYLQGLKDTFNDDQFAVVAKTGNETGEEATEQLNGLLKKWSDVSGGYPVLDILFLGMGPDGHTCSLFPGHQLLQSTKWTDVITDSPKPPSKRITVTLPLLNNARSVVFISTGGGKAQVLKEILDEDSNKYPAGLISLNNGQPVHYFLDKDAAEHLKPKGNL</sequence>
<dbReference type="EMBL" id="CAJFDH010000006">
    <property type="protein sequence ID" value="CAD5228955.1"/>
    <property type="molecule type" value="Genomic_DNA"/>
</dbReference>
<organism evidence="4 5">
    <name type="scientific">Bursaphelenchus okinawaensis</name>
    <dbReference type="NCBI Taxonomy" id="465554"/>
    <lineage>
        <taxon>Eukaryota</taxon>
        <taxon>Metazoa</taxon>
        <taxon>Ecdysozoa</taxon>
        <taxon>Nematoda</taxon>
        <taxon>Chromadorea</taxon>
        <taxon>Rhabditida</taxon>
        <taxon>Tylenchina</taxon>
        <taxon>Tylenchomorpha</taxon>
        <taxon>Aphelenchoidea</taxon>
        <taxon>Aphelenchoididae</taxon>
        <taxon>Bursaphelenchus</taxon>
    </lineage>
</organism>
<dbReference type="GO" id="GO:0005975">
    <property type="term" value="P:carbohydrate metabolic process"/>
    <property type="evidence" value="ECO:0007669"/>
    <property type="project" value="UniProtKB-UniRule"/>
</dbReference>
<comment type="catalytic activity">
    <reaction evidence="2">
        <text>6-phospho-D-glucono-1,5-lactone + H2O = 6-phospho-D-gluconate + H(+)</text>
        <dbReference type="Rhea" id="RHEA:12556"/>
        <dbReference type="ChEBI" id="CHEBI:15377"/>
        <dbReference type="ChEBI" id="CHEBI:15378"/>
        <dbReference type="ChEBI" id="CHEBI:57955"/>
        <dbReference type="ChEBI" id="CHEBI:58759"/>
        <dbReference type="EC" id="3.1.1.31"/>
    </reaction>
</comment>
<dbReference type="Proteomes" id="UP000614601">
    <property type="component" value="Unassembled WGS sequence"/>
</dbReference>
<gene>
    <name evidence="4" type="ORF">BOKJ2_LOCUS13014</name>
</gene>
<proteinExistence type="inferred from homology"/>
<comment type="similarity">
    <text evidence="1 2">Belongs to the glucosamine/galactosamine-6-phosphate isomerase family. 6-phosphogluconolactonase subfamily.</text>
</comment>
<dbReference type="GO" id="GO:0006098">
    <property type="term" value="P:pentose-phosphate shunt"/>
    <property type="evidence" value="ECO:0007669"/>
    <property type="project" value="UniProtKB-UniPathway"/>
</dbReference>
<name>A0A811LL30_9BILA</name>
<accession>A0A811LL30</accession>
<dbReference type="UniPathway" id="UPA00115">
    <property type="reaction ID" value="UER00409"/>
</dbReference>
<dbReference type="NCBIfam" id="TIGR01198">
    <property type="entry name" value="pgl"/>
    <property type="match status" value="1"/>
</dbReference>
<dbReference type="SUPFAM" id="SSF100950">
    <property type="entry name" value="NagB/RpiA/CoA transferase-like"/>
    <property type="match status" value="1"/>
</dbReference>
<dbReference type="InterPro" id="IPR039104">
    <property type="entry name" value="6PGL"/>
</dbReference>
<dbReference type="InterPro" id="IPR005900">
    <property type="entry name" value="6-phosphogluconolactonase_DevB"/>
</dbReference>
<dbReference type="EC" id="3.1.1.31" evidence="2"/>
<comment type="function">
    <text evidence="2">Hydrolysis of 6-phosphogluconolactone to 6-phosphogluconate.</text>
</comment>
<dbReference type="PANTHER" id="PTHR11054">
    <property type="entry name" value="6-PHOSPHOGLUCONOLACTONASE"/>
    <property type="match status" value="1"/>
</dbReference>
<comment type="caution">
    <text evidence="4">The sequence shown here is derived from an EMBL/GenBank/DDBJ whole genome shotgun (WGS) entry which is preliminary data.</text>
</comment>
<keyword evidence="2" id="KW-0378">Hydrolase</keyword>
<dbReference type="Proteomes" id="UP000783686">
    <property type="component" value="Unassembled WGS sequence"/>
</dbReference>
<reference evidence="4" key="1">
    <citation type="submission" date="2020-09" db="EMBL/GenBank/DDBJ databases">
        <authorList>
            <person name="Kikuchi T."/>
        </authorList>
    </citation>
    <scope>NUCLEOTIDE SEQUENCE</scope>
    <source>
        <strain evidence="4">SH1</strain>
    </source>
</reference>